<evidence type="ECO:0000313" key="4">
    <source>
        <dbReference type="Proteomes" id="UP001158576"/>
    </source>
</evidence>
<feature type="coiled-coil region" evidence="1">
    <location>
        <begin position="15"/>
        <end position="42"/>
    </location>
</feature>
<keyword evidence="4" id="KW-1185">Reference proteome</keyword>
<evidence type="ECO:0000256" key="2">
    <source>
        <dbReference type="SAM" id="Phobius"/>
    </source>
</evidence>
<dbReference type="Proteomes" id="UP001158576">
    <property type="component" value="Chromosome XSR"/>
</dbReference>
<feature type="transmembrane region" description="Helical" evidence="2">
    <location>
        <begin position="49"/>
        <end position="68"/>
    </location>
</feature>
<proteinExistence type="predicted"/>
<name>A0ABN7SI95_OIKDI</name>
<protein>
    <submittedName>
        <fullName evidence="3">Oidioi.mRNA.OKI2018_I69.XSR.g15527.t1.cds</fullName>
    </submittedName>
</protein>
<evidence type="ECO:0000256" key="1">
    <source>
        <dbReference type="SAM" id="Coils"/>
    </source>
</evidence>
<reference evidence="3 4" key="1">
    <citation type="submission" date="2021-04" db="EMBL/GenBank/DDBJ databases">
        <authorList>
            <person name="Bliznina A."/>
        </authorList>
    </citation>
    <scope>NUCLEOTIDE SEQUENCE [LARGE SCALE GENOMIC DNA]</scope>
</reference>
<dbReference type="EMBL" id="OU015569">
    <property type="protein sequence ID" value="CAG5098284.1"/>
    <property type="molecule type" value="Genomic_DNA"/>
</dbReference>
<keyword evidence="2" id="KW-0812">Transmembrane</keyword>
<organism evidence="3 4">
    <name type="scientific">Oikopleura dioica</name>
    <name type="common">Tunicate</name>
    <dbReference type="NCBI Taxonomy" id="34765"/>
    <lineage>
        <taxon>Eukaryota</taxon>
        <taxon>Metazoa</taxon>
        <taxon>Chordata</taxon>
        <taxon>Tunicata</taxon>
        <taxon>Appendicularia</taxon>
        <taxon>Copelata</taxon>
        <taxon>Oikopleuridae</taxon>
        <taxon>Oikopleura</taxon>
    </lineage>
</organism>
<keyword evidence="1" id="KW-0175">Coiled coil</keyword>
<sequence>MVNQDEQECEFSEDYRQMAAEINRMRASLNSMQKQAEEKRRGMTRERATTIEIAVWSCIVVALIGSLISKYFQ</sequence>
<keyword evidence="2" id="KW-1133">Transmembrane helix</keyword>
<keyword evidence="2" id="KW-0472">Membrane</keyword>
<accession>A0ABN7SI95</accession>
<evidence type="ECO:0000313" key="3">
    <source>
        <dbReference type="EMBL" id="CAG5098284.1"/>
    </source>
</evidence>
<gene>
    <name evidence="3" type="ORF">OKIOD_LOCUS7085</name>
</gene>